<evidence type="ECO:0000313" key="1">
    <source>
        <dbReference type="EMBL" id="MDN3707605.1"/>
    </source>
</evidence>
<proteinExistence type="predicted"/>
<reference evidence="2" key="1">
    <citation type="journal article" date="2019" name="Int. J. Syst. Evol. Microbiol.">
        <title>The Global Catalogue of Microorganisms (GCM) 10K type strain sequencing project: providing services to taxonomists for standard genome sequencing and annotation.</title>
        <authorList>
            <consortium name="The Broad Institute Genomics Platform"/>
            <consortium name="The Broad Institute Genome Sequencing Center for Infectious Disease"/>
            <person name="Wu L."/>
            <person name="Ma J."/>
        </authorList>
    </citation>
    <scope>NUCLEOTIDE SEQUENCE [LARGE SCALE GENOMIC DNA]</scope>
    <source>
        <strain evidence="2">CECT 7184</strain>
    </source>
</reference>
<dbReference type="EMBL" id="JAUFQU010000001">
    <property type="protein sequence ID" value="MDN3707605.1"/>
    <property type="molecule type" value="Genomic_DNA"/>
</dbReference>
<accession>A0ABT8CWS5</accession>
<comment type="caution">
    <text evidence="1">The sequence shown here is derived from an EMBL/GenBank/DDBJ whole genome shotgun (WGS) entry which is preliminary data.</text>
</comment>
<name>A0ABT8CWS5_9FLAO</name>
<keyword evidence="2" id="KW-1185">Reference proteome</keyword>
<gene>
    <name evidence="1" type="ORF">QW060_10715</name>
</gene>
<dbReference type="RefSeq" id="WP_290363577.1">
    <property type="nucleotide sequence ID" value="NZ_JAUFQU010000001.1"/>
</dbReference>
<sequence>MPVSPEYLVYSGSGLTLNGVIRMLVSSNFSQSGSFWFDRPFASFCFFSTASSNIVAAAEGTWPLA</sequence>
<protein>
    <submittedName>
        <fullName evidence="1">Uncharacterized protein</fullName>
    </submittedName>
</protein>
<dbReference type="Proteomes" id="UP001242368">
    <property type="component" value="Unassembled WGS sequence"/>
</dbReference>
<organism evidence="1 2">
    <name type="scientific">Paenimyroides ceti</name>
    <dbReference type="NCBI Taxonomy" id="395087"/>
    <lineage>
        <taxon>Bacteria</taxon>
        <taxon>Pseudomonadati</taxon>
        <taxon>Bacteroidota</taxon>
        <taxon>Flavobacteriia</taxon>
        <taxon>Flavobacteriales</taxon>
        <taxon>Flavobacteriaceae</taxon>
        <taxon>Paenimyroides</taxon>
    </lineage>
</organism>
<evidence type="ECO:0000313" key="2">
    <source>
        <dbReference type="Proteomes" id="UP001242368"/>
    </source>
</evidence>